<dbReference type="Gene3D" id="4.10.1000.40">
    <property type="match status" value="1"/>
</dbReference>
<dbReference type="InterPro" id="IPR043094">
    <property type="entry name" value="Nab2/ZC3H14_N_sf"/>
</dbReference>
<dbReference type="Pfam" id="PF22683">
    <property type="entry name" value="Nab2-like_zf-CCCH"/>
    <property type="match status" value="1"/>
</dbReference>
<evidence type="ECO:0000256" key="5">
    <source>
        <dbReference type="ARBA" id="ARBA00022771"/>
    </source>
</evidence>
<feature type="zinc finger region" description="C3H1-type" evidence="8">
    <location>
        <begin position="382"/>
        <end position="406"/>
    </location>
</feature>
<evidence type="ECO:0000256" key="6">
    <source>
        <dbReference type="ARBA" id="ARBA00022833"/>
    </source>
</evidence>
<evidence type="ECO:0000256" key="9">
    <source>
        <dbReference type="SAM" id="MobiDB-lite"/>
    </source>
</evidence>
<evidence type="ECO:0000256" key="3">
    <source>
        <dbReference type="ARBA" id="ARBA00022723"/>
    </source>
</evidence>
<evidence type="ECO:0000259" key="10">
    <source>
        <dbReference type="PROSITE" id="PS50103"/>
    </source>
</evidence>
<dbReference type="InterPro" id="IPR000571">
    <property type="entry name" value="Znf_CCCH"/>
</dbReference>
<feature type="region of interest" description="Disordered" evidence="9">
    <location>
        <begin position="91"/>
        <end position="142"/>
    </location>
</feature>
<dbReference type="PANTHER" id="PTHR14738:SF29">
    <property type="entry name" value="ZINC FINGER CCCH DOMAIN-CONTAINING PROTEIN 14"/>
    <property type="match status" value="1"/>
</dbReference>
<evidence type="ECO:0000256" key="4">
    <source>
        <dbReference type="ARBA" id="ARBA00022737"/>
    </source>
</evidence>
<evidence type="ECO:0000256" key="7">
    <source>
        <dbReference type="ARBA" id="ARBA00023242"/>
    </source>
</evidence>
<dbReference type="InterPro" id="IPR055046">
    <property type="entry name" value="Nab2-like_Znf-CCCH"/>
</dbReference>
<dbReference type="Proteomes" id="UP000887226">
    <property type="component" value="Unassembled WGS sequence"/>
</dbReference>
<dbReference type="GO" id="GO:0005737">
    <property type="term" value="C:cytoplasm"/>
    <property type="evidence" value="ECO:0007669"/>
    <property type="project" value="TreeGrafter"/>
</dbReference>
<dbReference type="OrthoDB" id="438553at2759"/>
<dbReference type="Gene3D" id="4.10.1000.30">
    <property type="match status" value="1"/>
</dbReference>
<dbReference type="GO" id="GO:0008143">
    <property type="term" value="F:poly(A) binding"/>
    <property type="evidence" value="ECO:0007669"/>
    <property type="project" value="InterPro"/>
</dbReference>
<proteinExistence type="inferred from homology"/>
<protein>
    <submittedName>
        <fullName evidence="11">Nuclear polyadenylated RNA-binding protein-like protein Nab2</fullName>
    </submittedName>
</protein>
<dbReference type="InterPro" id="IPR040366">
    <property type="entry name" value="Nab2/ZC3H14"/>
</dbReference>
<comment type="similarity">
    <text evidence="2">Belongs to the ZC3H14 family.</text>
</comment>
<name>A0A9P7Z0E1_9HELO</name>
<feature type="compositionally biased region" description="Polar residues" evidence="9">
    <location>
        <begin position="167"/>
        <end position="187"/>
    </location>
</feature>
<keyword evidence="7" id="KW-0539">Nucleus</keyword>
<dbReference type="FunFam" id="1.10.340.40:FF:000001">
    <property type="entry name" value="Nuclear polyadenylated RNA-binding protein nab2"/>
    <property type="match status" value="1"/>
</dbReference>
<feature type="region of interest" description="Disordered" evidence="9">
    <location>
        <begin position="158"/>
        <end position="187"/>
    </location>
</feature>
<feature type="region of interest" description="Disordered" evidence="9">
    <location>
        <begin position="287"/>
        <end position="319"/>
    </location>
</feature>
<dbReference type="PROSITE" id="PS50103">
    <property type="entry name" value="ZF_C3H1"/>
    <property type="match status" value="1"/>
</dbReference>
<dbReference type="GO" id="GO:0005634">
    <property type="term" value="C:nucleus"/>
    <property type="evidence" value="ECO:0007669"/>
    <property type="project" value="UniProtKB-SubCell"/>
</dbReference>
<feature type="compositionally biased region" description="Polar residues" evidence="9">
    <location>
        <begin position="96"/>
        <end position="107"/>
    </location>
</feature>
<dbReference type="Pfam" id="PF14608">
    <property type="entry name" value="zf-CCCH_2"/>
    <property type="match status" value="4"/>
</dbReference>
<sequence length="500" mass="54517">MANEPNTDSQLSAALSAAIQPKLSEFGWSTGIDDDAALAEYIILLWSNGKTESQLATELSGDLLQLGPDDPGVLAFSKWLFHTVDTLKGQIGGAAQSGTDTTAQRSGGNDDAEMNDISVGDSYVPTGPKSMRNGATNGNPRDKRFMNHLTKAMARTPDSALHRVRPQSGNERINTHRATPTGPRQQNFIKGAAGRTSGRPMAPLAQQNQAAQNMMNMTPQQQFQLYAMLEQQTQYYANLLNPQQQHQLQEQMANAGMAFGGNPMITQPPQAPGKSLFERVQPRQNGFKDRYQGNFNKGREQAGASSVTDTEMSESKPEIDPATTCRFNLTCTNKECNYAHQSPAAPPGANIDPTDECKFGAACKNRKCNGRHPSPALITAHKQEQDCMFYPNCTKGDSCPFRHPTIPPCRNGADCTIANCKFTHMKTVCKYNPCLNPICTFKHEEGQKRGKFEDKVWVAKEHVSERKFVDEGAAEELVLPGSAPDATMESTAASDEGLIA</sequence>
<comment type="subcellular location">
    <subcellularLocation>
        <location evidence="1">Nucleus</location>
    </subcellularLocation>
</comment>
<evidence type="ECO:0000256" key="1">
    <source>
        <dbReference type="ARBA" id="ARBA00004123"/>
    </source>
</evidence>
<keyword evidence="5 8" id="KW-0863">Zinc-finger</keyword>
<dbReference type="GO" id="GO:0008270">
    <property type="term" value="F:zinc ion binding"/>
    <property type="evidence" value="ECO:0007669"/>
    <property type="project" value="UniProtKB-KW"/>
</dbReference>
<feature type="domain" description="C3H1-type" evidence="10">
    <location>
        <begin position="382"/>
        <end position="406"/>
    </location>
</feature>
<dbReference type="GO" id="GO:0043488">
    <property type="term" value="P:regulation of mRNA stability"/>
    <property type="evidence" value="ECO:0007669"/>
    <property type="project" value="InterPro"/>
</dbReference>
<reference evidence="11" key="1">
    <citation type="journal article" date="2021" name="IMA Fungus">
        <title>Genomic characterization of three marine fungi, including Emericellopsis atlantica sp. nov. with signatures of a generalist lifestyle and marine biomass degradation.</title>
        <authorList>
            <person name="Hagestad O.C."/>
            <person name="Hou L."/>
            <person name="Andersen J.H."/>
            <person name="Hansen E.H."/>
            <person name="Altermark B."/>
            <person name="Li C."/>
            <person name="Kuhnert E."/>
            <person name="Cox R.J."/>
            <person name="Crous P.W."/>
            <person name="Spatafora J.W."/>
            <person name="Lail K."/>
            <person name="Amirebrahimi M."/>
            <person name="Lipzen A."/>
            <person name="Pangilinan J."/>
            <person name="Andreopoulos W."/>
            <person name="Hayes R.D."/>
            <person name="Ng V."/>
            <person name="Grigoriev I.V."/>
            <person name="Jackson S.A."/>
            <person name="Sutton T.D.S."/>
            <person name="Dobson A.D.W."/>
            <person name="Rama T."/>
        </authorList>
    </citation>
    <scope>NUCLEOTIDE SEQUENCE</scope>
    <source>
        <strain evidence="11">TRa3180A</strain>
    </source>
</reference>
<evidence type="ECO:0000313" key="11">
    <source>
        <dbReference type="EMBL" id="KAG9242991.1"/>
    </source>
</evidence>
<dbReference type="Gene3D" id="1.10.340.40">
    <property type="entry name" value="Nuclear abundant poly(A) RNA-bind protein 2, N-terminal domain"/>
    <property type="match status" value="1"/>
</dbReference>
<feature type="region of interest" description="Disordered" evidence="9">
    <location>
        <begin position="481"/>
        <end position="500"/>
    </location>
</feature>
<evidence type="ECO:0000256" key="8">
    <source>
        <dbReference type="PROSITE-ProRule" id="PRU00723"/>
    </source>
</evidence>
<dbReference type="EMBL" id="MU254016">
    <property type="protein sequence ID" value="KAG9242991.1"/>
    <property type="molecule type" value="Genomic_DNA"/>
</dbReference>
<evidence type="ECO:0000313" key="12">
    <source>
        <dbReference type="Proteomes" id="UP000887226"/>
    </source>
</evidence>
<comment type="caution">
    <text evidence="11">The sequence shown here is derived from an EMBL/GenBank/DDBJ whole genome shotgun (WGS) entry which is preliminary data.</text>
</comment>
<keyword evidence="6 8" id="KW-0862">Zinc</keyword>
<evidence type="ECO:0000256" key="2">
    <source>
        <dbReference type="ARBA" id="ARBA00008423"/>
    </source>
</evidence>
<dbReference type="AlphaFoldDB" id="A0A9P7Z0E1"/>
<keyword evidence="3 8" id="KW-0479">Metal-binding</keyword>
<organism evidence="11 12">
    <name type="scientific">Calycina marina</name>
    <dbReference type="NCBI Taxonomy" id="1763456"/>
    <lineage>
        <taxon>Eukaryota</taxon>
        <taxon>Fungi</taxon>
        <taxon>Dikarya</taxon>
        <taxon>Ascomycota</taxon>
        <taxon>Pezizomycotina</taxon>
        <taxon>Leotiomycetes</taxon>
        <taxon>Helotiales</taxon>
        <taxon>Pezizellaceae</taxon>
        <taxon>Calycina</taxon>
    </lineage>
</organism>
<keyword evidence="4" id="KW-0677">Repeat</keyword>
<accession>A0A9P7Z0E1</accession>
<gene>
    <name evidence="11" type="ORF">BJ878DRAFT_463307</name>
</gene>
<keyword evidence="12" id="KW-1185">Reference proteome</keyword>
<dbReference type="PANTHER" id="PTHR14738">
    <property type="entry name" value="ZINC FINGER CCCH DOMAIN-CONTAINING PROTEIN 14"/>
    <property type="match status" value="1"/>
</dbReference>